<evidence type="ECO:0000313" key="3">
    <source>
        <dbReference type="Proteomes" id="UP001432062"/>
    </source>
</evidence>
<dbReference type="Proteomes" id="UP001432062">
    <property type="component" value="Chromosome"/>
</dbReference>
<reference evidence="2" key="1">
    <citation type="submission" date="2022-10" db="EMBL/GenBank/DDBJ databases">
        <title>The complete genomes of actinobacterial strains from the NBC collection.</title>
        <authorList>
            <person name="Joergensen T.S."/>
            <person name="Alvarez Arevalo M."/>
            <person name="Sterndorff E.B."/>
            <person name="Faurdal D."/>
            <person name="Vuksanovic O."/>
            <person name="Mourched A.-S."/>
            <person name="Charusanti P."/>
            <person name="Shaw S."/>
            <person name="Blin K."/>
            <person name="Weber T."/>
        </authorList>
    </citation>
    <scope>NUCLEOTIDE SEQUENCE</scope>
    <source>
        <strain evidence="2">NBC_01482</strain>
    </source>
</reference>
<keyword evidence="3" id="KW-1185">Reference proteome</keyword>
<dbReference type="Pfam" id="PF02342">
    <property type="entry name" value="TerD"/>
    <property type="match status" value="1"/>
</dbReference>
<gene>
    <name evidence="2" type="ORF">OG563_39800</name>
</gene>
<dbReference type="CDD" id="cd06974">
    <property type="entry name" value="TerD_like"/>
    <property type="match status" value="1"/>
</dbReference>
<protein>
    <submittedName>
        <fullName evidence="2">TerD family protein</fullName>
    </submittedName>
</protein>
<dbReference type="EMBL" id="CP109441">
    <property type="protein sequence ID" value="WUV51368.1"/>
    <property type="molecule type" value="Genomic_DNA"/>
</dbReference>
<evidence type="ECO:0000259" key="1">
    <source>
        <dbReference type="Pfam" id="PF02342"/>
    </source>
</evidence>
<dbReference type="PANTHER" id="PTHR32097">
    <property type="entry name" value="CAMP-BINDING PROTEIN 1-RELATED"/>
    <property type="match status" value="1"/>
</dbReference>
<sequence>MAADGPNEQSFALSLDSLPHHCCRIVVAAVLDGDGITFGDVGAIEIEATTGTEGAIVARATLDAATEERTLLLAEIYLRGEVWRLRAVGQGYVTDLAALARGYGVDVAG</sequence>
<dbReference type="Gene3D" id="2.60.60.30">
    <property type="entry name" value="sav2460 like domains"/>
    <property type="match status" value="1"/>
</dbReference>
<evidence type="ECO:0000313" key="2">
    <source>
        <dbReference type="EMBL" id="WUV51368.1"/>
    </source>
</evidence>
<feature type="domain" description="TerD" evidence="1">
    <location>
        <begin position="7"/>
        <end position="103"/>
    </location>
</feature>
<dbReference type="InterPro" id="IPR051324">
    <property type="entry name" value="Stress/Tellurium_Resist"/>
</dbReference>
<dbReference type="InterPro" id="IPR003325">
    <property type="entry name" value="TerD"/>
</dbReference>
<organism evidence="2 3">
    <name type="scientific">Nocardia vinacea</name>
    <dbReference type="NCBI Taxonomy" id="96468"/>
    <lineage>
        <taxon>Bacteria</taxon>
        <taxon>Bacillati</taxon>
        <taxon>Actinomycetota</taxon>
        <taxon>Actinomycetes</taxon>
        <taxon>Mycobacteriales</taxon>
        <taxon>Nocardiaceae</taxon>
        <taxon>Nocardia</taxon>
    </lineage>
</organism>
<dbReference type="PANTHER" id="PTHR32097:SF17">
    <property type="entry name" value="CAMP-BINDING PROTEIN 1-RELATED"/>
    <property type="match status" value="1"/>
</dbReference>
<dbReference type="RefSeq" id="WP_327101587.1">
    <property type="nucleotide sequence ID" value="NZ_CP109149.1"/>
</dbReference>
<name>A0ABZ1Z790_9NOCA</name>
<proteinExistence type="predicted"/>
<accession>A0ABZ1Z790</accession>